<dbReference type="Pfam" id="PF00535">
    <property type="entry name" value="Glycos_transf_2"/>
    <property type="match status" value="1"/>
</dbReference>
<dbReference type="InterPro" id="IPR029044">
    <property type="entry name" value="Nucleotide-diphossugar_trans"/>
</dbReference>
<dbReference type="Proteomes" id="UP001147700">
    <property type="component" value="Unassembled WGS sequence"/>
</dbReference>
<accession>A0ABT4RME9</accession>
<protein>
    <submittedName>
        <fullName evidence="2">Glycosyltransferase</fullName>
    </submittedName>
</protein>
<reference evidence="2" key="1">
    <citation type="submission" date="2022-10" db="EMBL/GenBank/DDBJ databases">
        <title>The WGS of Solirubrobacter sp. CPCC 204708.</title>
        <authorList>
            <person name="Jiang Z."/>
        </authorList>
    </citation>
    <scope>NUCLEOTIDE SEQUENCE</scope>
    <source>
        <strain evidence="2">CPCC 204708</strain>
    </source>
</reference>
<sequence>MGISVVMATYNRRDLLDRVLRPLLDDPATDELVVVVDGYDDGSIEYLRELAQSEPRLRPIWIENSGAVKAQQTGVEAATGEVVLVIDDDVLADPGLVSGHARHHEQADDPGLVVVGYMPTPKPEKRGPGSFTSFLYHDVYEYRCASWEEGAPVLRGLWGGNVSLNREALLAADGIGGRYVLPYHYDWELGLRLQRCGLYGRFDRALSATHLHSRSYEAFRRECRAQGRAFWLIDHMHRAVITEDQIQKRFDDRRPLLRWFLVATDRPRIYKVGTTVIDAAVRAAGKLNLTVTERRLASLLGHVERRRGEYEGSVVYGHPVRWEPPFTVPARGDRAPSV</sequence>
<evidence type="ECO:0000313" key="2">
    <source>
        <dbReference type="EMBL" id="MDA0139655.1"/>
    </source>
</evidence>
<dbReference type="SUPFAM" id="SSF53448">
    <property type="entry name" value="Nucleotide-diphospho-sugar transferases"/>
    <property type="match status" value="1"/>
</dbReference>
<organism evidence="2 3">
    <name type="scientific">Solirubrobacter deserti</name>
    <dbReference type="NCBI Taxonomy" id="2282478"/>
    <lineage>
        <taxon>Bacteria</taxon>
        <taxon>Bacillati</taxon>
        <taxon>Actinomycetota</taxon>
        <taxon>Thermoleophilia</taxon>
        <taxon>Solirubrobacterales</taxon>
        <taxon>Solirubrobacteraceae</taxon>
        <taxon>Solirubrobacter</taxon>
    </lineage>
</organism>
<evidence type="ECO:0000259" key="1">
    <source>
        <dbReference type="Pfam" id="PF00535"/>
    </source>
</evidence>
<feature type="domain" description="Glycosyltransferase 2-like" evidence="1">
    <location>
        <begin position="4"/>
        <end position="129"/>
    </location>
</feature>
<proteinExistence type="predicted"/>
<dbReference type="Gene3D" id="3.90.550.10">
    <property type="entry name" value="Spore Coat Polysaccharide Biosynthesis Protein SpsA, Chain A"/>
    <property type="match status" value="1"/>
</dbReference>
<dbReference type="CDD" id="cd00761">
    <property type="entry name" value="Glyco_tranf_GTA_type"/>
    <property type="match status" value="1"/>
</dbReference>
<evidence type="ECO:0000313" key="3">
    <source>
        <dbReference type="Proteomes" id="UP001147700"/>
    </source>
</evidence>
<keyword evidence="3" id="KW-1185">Reference proteome</keyword>
<dbReference type="InterPro" id="IPR050834">
    <property type="entry name" value="Glycosyltransf_2"/>
</dbReference>
<dbReference type="InterPro" id="IPR001173">
    <property type="entry name" value="Glyco_trans_2-like"/>
</dbReference>
<dbReference type="PANTHER" id="PTHR43685">
    <property type="entry name" value="GLYCOSYLTRANSFERASE"/>
    <property type="match status" value="1"/>
</dbReference>
<name>A0ABT4RME9_9ACTN</name>
<comment type="caution">
    <text evidence="2">The sequence shown here is derived from an EMBL/GenBank/DDBJ whole genome shotgun (WGS) entry which is preliminary data.</text>
</comment>
<gene>
    <name evidence="2" type="ORF">OJ962_19295</name>
</gene>
<dbReference type="RefSeq" id="WP_202955598.1">
    <property type="nucleotide sequence ID" value="NZ_JAPCID010000028.1"/>
</dbReference>
<dbReference type="EMBL" id="JAPCID010000028">
    <property type="protein sequence ID" value="MDA0139655.1"/>
    <property type="molecule type" value="Genomic_DNA"/>
</dbReference>
<dbReference type="PANTHER" id="PTHR43685:SF3">
    <property type="entry name" value="SLR2126 PROTEIN"/>
    <property type="match status" value="1"/>
</dbReference>